<comment type="caution">
    <text evidence="4">The sequence shown here is derived from an EMBL/GenBank/DDBJ whole genome shotgun (WGS) entry which is preliminary data.</text>
</comment>
<feature type="compositionally biased region" description="Low complexity" evidence="2">
    <location>
        <begin position="226"/>
        <end position="237"/>
    </location>
</feature>
<feature type="domain" description="UBC core" evidence="3">
    <location>
        <begin position="11"/>
        <end position="171"/>
    </location>
</feature>
<dbReference type="InterPro" id="IPR000608">
    <property type="entry name" value="UBC"/>
</dbReference>
<organism evidence="4 5">
    <name type="scientific">Cudoniella acicularis</name>
    <dbReference type="NCBI Taxonomy" id="354080"/>
    <lineage>
        <taxon>Eukaryota</taxon>
        <taxon>Fungi</taxon>
        <taxon>Dikarya</taxon>
        <taxon>Ascomycota</taxon>
        <taxon>Pezizomycotina</taxon>
        <taxon>Leotiomycetes</taxon>
        <taxon>Helotiales</taxon>
        <taxon>Tricladiaceae</taxon>
        <taxon>Cudoniella</taxon>
    </lineage>
</organism>
<dbReference type="CDD" id="cd23799">
    <property type="entry name" value="UBCc_UBE2J"/>
    <property type="match status" value="1"/>
</dbReference>
<reference evidence="4 5" key="1">
    <citation type="submission" date="2020-03" db="EMBL/GenBank/DDBJ databases">
        <title>Draft Genome Sequence of Cudoniella acicularis.</title>
        <authorList>
            <person name="Buettner E."/>
            <person name="Kellner H."/>
        </authorList>
    </citation>
    <scope>NUCLEOTIDE SEQUENCE [LARGE SCALE GENOMIC DNA]</scope>
    <source>
        <strain evidence="4 5">DSM 108380</strain>
    </source>
</reference>
<dbReference type="PROSITE" id="PS50127">
    <property type="entry name" value="UBC_2"/>
    <property type="match status" value="1"/>
</dbReference>
<dbReference type="PANTHER" id="PTHR24067">
    <property type="entry name" value="UBIQUITIN-CONJUGATING ENZYME E2"/>
    <property type="match status" value="1"/>
</dbReference>
<sequence>MATPRFNSKSPTIKRILKEAAEINNSPSPDYHASPASDSDLFEWHFTLRGPPTSAFANGIYHGRIVLPPTYPLRPPSFRFLTPSGRFETNREICLSISGHHEETWQPAWGIRTALVALRSFMETDARGQLGGLECSTRERERIAEGSGSWKCGVCGKSNREILAECEEAAKKKEKEGGKVEEVVVPGELKMVFKDEIGKEKGDGSTQTDTQKSSEDVRAETPMEPTSQSAGTSSTTSYPPRKTCTIHSSAHGLDKHSAISNPNTNPTSRTNLILRPTRLTL</sequence>
<keyword evidence="5" id="KW-1185">Reference proteome</keyword>
<gene>
    <name evidence="4" type="ORF">G7Y89_g1641</name>
</gene>
<proteinExistence type="predicted"/>
<dbReference type="Proteomes" id="UP000566819">
    <property type="component" value="Unassembled WGS sequence"/>
</dbReference>
<dbReference type="AlphaFoldDB" id="A0A8H4W9C8"/>
<feature type="compositionally biased region" description="Low complexity" evidence="2">
    <location>
        <begin position="260"/>
        <end position="270"/>
    </location>
</feature>
<keyword evidence="1" id="KW-0833">Ubl conjugation pathway</keyword>
<evidence type="ECO:0000313" key="5">
    <source>
        <dbReference type="Proteomes" id="UP000566819"/>
    </source>
</evidence>
<dbReference type="FunFam" id="3.10.110.10:FF:000093">
    <property type="entry name" value="Ubiquitin conjugating enzyme (UbcF), putative"/>
    <property type="match status" value="1"/>
</dbReference>
<feature type="compositionally biased region" description="Basic and acidic residues" evidence="2">
    <location>
        <begin position="212"/>
        <end position="221"/>
    </location>
</feature>
<dbReference type="SMART" id="SM00212">
    <property type="entry name" value="UBCc"/>
    <property type="match status" value="1"/>
</dbReference>
<feature type="region of interest" description="Disordered" evidence="2">
    <location>
        <begin position="195"/>
        <end position="270"/>
    </location>
</feature>
<accession>A0A8H4W9C8</accession>
<dbReference type="Pfam" id="PF00179">
    <property type="entry name" value="UQ_con"/>
    <property type="match status" value="1"/>
</dbReference>
<evidence type="ECO:0000256" key="1">
    <source>
        <dbReference type="ARBA" id="ARBA00022786"/>
    </source>
</evidence>
<dbReference type="EMBL" id="JAAMPI010000065">
    <property type="protein sequence ID" value="KAF4636450.1"/>
    <property type="molecule type" value="Genomic_DNA"/>
</dbReference>
<evidence type="ECO:0000256" key="2">
    <source>
        <dbReference type="SAM" id="MobiDB-lite"/>
    </source>
</evidence>
<dbReference type="InterPro" id="IPR016135">
    <property type="entry name" value="UBQ-conjugating_enzyme/RWD"/>
</dbReference>
<evidence type="ECO:0000313" key="4">
    <source>
        <dbReference type="EMBL" id="KAF4636450.1"/>
    </source>
</evidence>
<dbReference type="SUPFAM" id="SSF54495">
    <property type="entry name" value="UBC-like"/>
    <property type="match status" value="1"/>
</dbReference>
<evidence type="ECO:0000259" key="3">
    <source>
        <dbReference type="PROSITE" id="PS50127"/>
    </source>
</evidence>
<protein>
    <recommendedName>
        <fullName evidence="3">UBC core domain-containing protein</fullName>
    </recommendedName>
</protein>
<name>A0A8H4W9C8_9HELO</name>
<dbReference type="InterPro" id="IPR050113">
    <property type="entry name" value="Ub_conjugating_enzyme"/>
</dbReference>
<dbReference type="OrthoDB" id="1158011at2759"/>
<dbReference type="Gene3D" id="3.10.110.10">
    <property type="entry name" value="Ubiquitin Conjugating Enzyme"/>
    <property type="match status" value="1"/>
</dbReference>